<dbReference type="PANTHER" id="PTHR15680:SF9">
    <property type="entry name" value="LARGE RIBOSOMAL SUBUNIT PROTEIN BL19M"/>
    <property type="match status" value="1"/>
</dbReference>
<protein>
    <recommendedName>
        <fullName evidence="4">Large ribosomal subunit protein bL19</fullName>
    </recommendedName>
    <alternativeName>
        <fullName evidence="5">50S ribosomal protein L19</fullName>
    </alternativeName>
</protein>
<dbReference type="InterPro" id="IPR018257">
    <property type="entry name" value="Ribosomal_bL19_CS"/>
</dbReference>
<dbReference type="InterPro" id="IPR001857">
    <property type="entry name" value="Ribosomal_bL19"/>
</dbReference>
<dbReference type="Proteomes" id="UP000325155">
    <property type="component" value="Chromosome"/>
</dbReference>
<evidence type="ECO:0000256" key="1">
    <source>
        <dbReference type="ARBA" id="ARBA00005781"/>
    </source>
</evidence>
<comment type="similarity">
    <text evidence="1">Belongs to the bacterial ribosomal protein bL19 family.</text>
</comment>
<organism evidence="6 7">
    <name type="scientific">Candidatus Cytomitobacter indipagum</name>
    <dbReference type="NCBI Taxonomy" id="2601575"/>
    <lineage>
        <taxon>Bacteria</taxon>
        <taxon>Pseudomonadati</taxon>
        <taxon>Pseudomonadota</taxon>
        <taxon>Alphaproteobacteria</taxon>
        <taxon>Holosporales</taxon>
        <taxon>Holosporaceae</taxon>
        <taxon>Candidatus Cytomitobacter</taxon>
    </lineage>
</organism>
<dbReference type="InterPro" id="IPR008991">
    <property type="entry name" value="Translation_prot_SH3-like_sf"/>
</dbReference>
<accession>A0A5C0UGW6</accession>
<keyword evidence="7" id="KW-1185">Reference proteome</keyword>
<evidence type="ECO:0000313" key="6">
    <source>
        <dbReference type="EMBL" id="QEK38274.1"/>
    </source>
</evidence>
<evidence type="ECO:0000313" key="7">
    <source>
        <dbReference type="Proteomes" id="UP000325155"/>
    </source>
</evidence>
<keyword evidence="3" id="KW-0687">Ribonucleoprotein</keyword>
<dbReference type="GO" id="GO:0006412">
    <property type="term" value="P:translation"/>
    <property type="evidence" value="ECO:0007669"/>
    <property type="project" value="InterPro"/>
</dbReference>
<dbReference type="PANTHER" id="PTHR15680">
    <property type="entry name" value="RIBOSOMAL PROTEIN L19"/>
    <property type="match status" value="1"/>
</dbReference>
<evidence type="ECO:0000256" key="4">
    <source>
        <dbReference type="ARBA" id="ARBA00035171"/>
    </source>
</evidence>
<gene>
    <name evidence="6" type="ORF">FZC35_02785</name>
</gene>
<dbReference type="InterPro" id="IPR038657">
    <property type="entry name" value="Ribosomal_bL19_sf"/>
</dbReference>
<evidence type="ECO:0000256" key="5">
    <source>
        <dbReference type="ARBA" id="ARBA00035493"/>
    </source>
</evidence>
<name>A0A5C0UGW6_9PROT</name>
<evidence type="ECO:0000256" key="2">
    <source>
        <dbReference type="ARBA" id="ARBA00022980"/>
    </source>
</evidence>
<dbReference type="SUPFAM" id="SSF50104">
    <property type="entry name" value="Translation proteins SH3-like domain"/>
    <property type="match status" value="1"/>
</dbReference>
<dbReference type="Pfam" id="PF01245">
    <property type="entry name" value="Ribosomal_L19"/>
    <property type="match status" value="1"/>
</dbReference>
<dbReference type="GO" id="GO:1990904">
    <property type="term" value="C:ribonucleoprotein complex"/>
    <property type="evidence" value="ECO:0007669"/>
    <property type="project" value="UniProtKB-KW"/>
</dbReference>
<dbReference type="GO" id="GO:0005840">
    <property type="term" value="C:ribosome"/>
    <property type="evidence" value="ECO:0007669"/>
    <property type="project" value="UniProtKB-KW"/>
</dbReference>
<keyword evidence="2 6" id="KW-0689">Ribosomal protein</keyword>
<sequence>MICGSNILERRRKMYILELFEKRKREAAAQRLNSDQFRAGDTVAAHVISDVNQKTARPFTGLCIRKSASTALIRETIGNDAVEFIFPLHSNVQFKLLKSSKVRRARLYYLRELKGKKARLKERRRKA</sequence>
<dbReference type="AlphaFoldDB" id="A0A5C0UGW6"/>
<dbReference type="Gene3D" id="2.30.30.790">
    <property type="match status" value="1"/>
</dbReference>
<evidence type="ECO:0000256" key="3">
    <source>
        <dbReference type="ARBA" id="ARBA00023274"/>
    </source>
</evidence>
<dbReference type="OrthoDB" id="9803541at2"/>
<reference evidence="6 7" key="1">
    <citation type="submission" date="2019-08" db="EMBL/GenBank/DDBJ databases">
        <title>Highly reduced genomes of protist endosymbionts show evolutionary convergence.</title>
        <authorList>
            <person name="George E."/>
            <person name="Husnik F."/>
            <person name="Tashyreva D."/>
            <person name="Prokopchuk G."/>
            <person name="Horak A."/>
            <person name="Kwong W.K."/>
            <person name="Lukes J."/>
            <person name="Keeling P.J."/>
        </authorList>
    </citation>
    <scope>NUCLEOTIDE SEQUENCE [LARGE SCALE GENOMIC DNA]</scope>
    <source>
        <strain evidence="6">1605</strain>
    </source>
</reference>
<proteinExistence type="inferred from homology"/>
<dbReference type="KEGG" id="cip:FZC35_02785"/>
<dbReference type="GO" id="GO:0003735">
    <property type="term" value="F:structural constituent of ribosome"/>
    <property type="evidence" value="ECO:0007669"/>
    <property type="project" value="InterPro"/>
</dbReference>
<dbReference type="PROSITE" id="PS01015">
    <property type="entry name" value="RIBOSOMAL_L19"/>
    <property type="match status" value="1"/>
</dbReference>
<dbReference type="EMBL" id="CP043315">
    <property type="protein sequence ID" value="QEK38274.1"/>
    <property type="molecule type" value="Genomic_DNA"/>
</dbReference>